<accession>A0A9N9NM65</accession>
<evidence type="ECO:0000313" key="2">
    <source>
        <dbReference type="Proteomes" id="UP000789396"/>
    </source>
</evidence>
<dbReference type="OrthoDB" id="10251048at2759"/>
<dbReference type="EMBL" id="CAJVPZ010033112">
    <property type="protein sequence ID" value="CAG8743556.1"/>
    <property type="molecule type" value="Genomic_DNA"/>
</dbReference>
<evidence type="ECO:0000313" key="1">
    <source>
        <dbReference type="EMBL" id="CAG8743556.1"/>
    </source>
</evidence>
<name>A0A9N9NM65_9GLOM</name>
<keyword evidence="2" id="KW-1185">Reference proteome</keyword>
<protein>
    <submittedName>
        <fullName evidence="1">16311_t:CDS:1</fullName>
    </submittedName>
</protein>
<comment type="caution">
    <text evidence="1">The sequence shown here is derived from an EMBL/GenBank/DDBJ whole genome shotgun (WGS) entry which is preliminary data.</text>
</comment>
<dbReference type="Proteomes" id="UP000789396">
    <property type="component" value="Unassembled WGS sequence"/>
</dbReference>
<dbReference type="Gene3D" id="3.40.50.1000">
    <property type="entry name" value="HAD superfamily/HAD-like"/>
    <property type="match status" value="2"/>
</dbReference>
<feature type="non-terminal residue" evidence="1">
    <location>
        <position position="1"/>
    </location>
</feature>
<proteinExistence type="predicted"/>
<dbReference type="InterPro" id="IPR023214">
    <property type="entry name" value="HAD_sf"/>
</dbReference>
<dbReference type="AlphaFoldDB" id="A0A9N9NM65"/>
<feature type="non-terminal residue" evidence="1">
    <location>
        <position position="132"/>
    </location>
</feature>
<reference evidence="1" key="1">
    <citation type="submission" date="2021-06" db="EMBL/GenBank/DDBJ databases">
        <authorList>
            <person name="Kallberg Y."/>
            <person name="Tangrot J."/>
            <person name="Rosling A."/>
        </authorList>
    </citation>
    <scope>NUCLEOTIDE SEQUENCE</scope>
    <source>
        <strain evidence="1">IN212</strain>
    </source>
</reference>
<gene>
    <name evidence="1" type="ORF">RFULGI_LOCUS13062</name>
</gene>
<sequence length="132" mass="14841">GTKAVPEAKSALRFLDGENKLKKKIPFILLTNGGGVTEIKKAEELTHSPMRQLVPMFKDSEVLIIGGADLQIILDVLQSKDGYFETSSSPQELLTRNFPLYFSNPDIIWSNECLIPRMAQGSFRLCLEHLYE</sequence>
<organism evidence="1 2">
    <name type="scientific">Racocetra fulgida</name>
    <dbReference type="NCBI Taxonomy" id="60492"/>
    <lineage>
        <taxon>Eukaryota</taxon>
        <taxon>Fungi</taxon>
        <taxon>Fungi incertae sedis</taxon>
        <taxon>Mucoromycota</taxon>
        <taxon>Glomeromycotina</taxon>
        <taxon>Glomeromycetes</taxon>
        <taxon>Diversisporales</taxon>
        <taxon>Gigasporaceae</taxon>
        <taxon>Racocetra</taxon>
    </lineage>
</organism>